<feature type="domain" description="Kinesin motor" evidence="9">
    <location>
        <begin position="33"/>
        <end position="362"/>
    </location>
</feature>
<dbReference type="InterPro" id="IPR036961">
    <property type="entry name" value="Kinesin_motor_dom_sf"/>
</dbReference>
<feature type="coiled-coil region" evidence="7">
    <location>
        <begin position="1364"/>
        <end position="1391"/>
    </location>
</feature>
<dbReference type="Gene3D" id="3.40.850.10">
    <property type="entry name" value="Kinesin motor domain"/>
    <property type="match status" value="1"/>
</dbReference>
<evidence type="ECO:0000256" key="3">
    <source>
        <dbReference type="ARBA" id="ARBA00022741"/>
    </source>
</evidence>
<feature type="coiled-coil region" evidence="7">
    <location>
        <begin position="598"/>
        <end position="877"/>
    </location>
</feature>
<dbReference type="Pfam" id="PF03999">
    <property type="entry name" value="MAP65_ASE1"/>
    <property type="match status" value="1"/>
</dbReference>
<evidence type="ECO:0000256" key="7">
    <source>
        <dbReference type="SAM" id="Coils"/>
    </source>
</evidence>
<dbReference type="Pfam" id="PF00225">
    <property type="entry name" value="Kinesin"/>
    <property type="match status" value="1"/>
</dbReference>
<dbReference type="PROSITE" id="PS50067">
    <property type="entry name" value="KINESIN_MOTOR_2"/>
    <property type="match status" value="1"/>
</dbReference>
<keyword evidence="6" id="KW-0505">Motor protein</keyword>
<dbReference type="GO" id="GO:0051231">
    <property type="term" value="P:spindle elongation"/>
    <property type="evidence" value="ECO:0007669"/>
    <property type="project" value="TreeGrafter"/>
</dbReference>
<dbReference type="GO" id="GO:0007018">
    <property type="term" value="P:microtubule-based movement"/>
    <property type="evidence" value="ECO:0007669"/>
    <property type="project" value="InterPro"/>
</dbReference>
<dbReference type="GO" id="GO:0005737">
    <property type="term" value="C:cytoplasm"/>
    <property type="evidence" value="ECO:0007669"/>
    <property type="project" value="UniProtKB-SubCell"/>
</dbReference>
<dbReference type="GO" id="GO:0005875">
    <property type="term" value="C:microtubule associated complex"/>
    <property type="evidence" value="ECO:0007669"/>
    <property type="project" value="TreeGrafter"/>
</dbReference>
<dbReference type="InterPro" id="IPR027640">
    <property type="entry name" value="Kinesin-like_fam"/>
</dbReference>
<dbReference type="GO" id="GO:0007052">
    <property type="term" value="P:mitotic spindle organization"/>
    <property type="evidence" value="ECO:0007669"/>
    <property type="project" value="TreeGrafter"/>
</dbReference>
<dbReference type="GO" id="GO:0008017">
    <property type="term" value="F:microtubule binding"/>
    <property type="evidence" value="ECO:0007669"/>
    <property type="project" value="InterPro"/>
</dbReference>
<dbReference type="PRINTS" id="PR00380">
    <property type="entry name" value="KINESINHEAVY"/>
</dbReference>
<dbReference type="Gene3D" id="1.20.58.1520">
    <property type="match status" value="1"/>
</dbReference>
<accession>A0A7S4SDZ2</accession>
<evidence type="ECO:0000256" key="8">
    <source>
        <dbReference type="SAM" id="MobiDB-lite"/>
    </source>
</evidence>
<keyword evidence="4 6" id="KW-0067">ATP-binding</keyword>
<evidence type="ECO:0000256" key="6">
    <source>
        <dbReference type="PROSITE-ProRule" id="PRU00283"/>
    </source>
</evidence>
<protein>
    <recommendedName>
        <fullName evidence="9">Kinesin motor domain-containing protein</fullName>
    </recommendedName>
</protein>
<dbReference type="GO" id="GO:0005524">
    <property type="term" value="F:ATP binding"/>
    <property type="evidence" value="ECO:0007669"/>
    <property type="project" value="UniProtKB-UniRule"/>
</dbReference>
<evidence type="ECO:0000256" key="5">
    <source>
        <dbReference type="ARBA" id="ARBA00023054"/>
    </source>
</evidence>
<evidence type="ECO:0000259" key="9">
    <source>
        <dbReference type="PROSITE" id="PS50067"/>
    </source>
</evidence>
<dbReference type="InterPro" id="IPR001752">
    <property type="entry name" value="Kinesin_motor_dom"/>
</dbReference>
<dbReference type="Pfam" id="PF25764">
    <property type="entry name" value="KIF21A_4th"/>
    <property type="match status" value="1"/>
</dbReference>
<comment type="similarity">
    <text evidence="6">Belongs to the TRAFAC class myosin-kinesin ATPase superfamily. Kinesin family.</text>
</comment>
<dbReference type="SUPFAM" id="SSF52540">
    <property type="entry name" value="P-loop containing nucleoside triphosphate hydrolases"/>
    <property type="match status" value="1"/>
</dbReference>
<dbReference type="InterPro" id="IPR027417">
    <property type="entry name" value="P-loop_NTPase"/>
</dbReference>
<feature type="coiled-coil region" evidence="7">
    <location>
        <begin position="423"/>
        <end position="450"/>
    </location>
</feature>
<feature type="compositionally biased region" description="Basic and acidic residues" evidence="8">
    <location>
        <begin position="901"/>
        <end position="911"/>
    </location>
</feature>
<comment type="subcellular location">
    <subcellularLocation>
        <location evidence="1">Cytoplasm</location>
    </subcellularLocation>
</comment>
<reference evidence="10" key="1">
    <citation type="submission" date="2021-01" db="EMBL/GenBank/DDBJ databases">
        <authorList>
            <person name="Corre E."/>
            <person name="Pelletier E."/>
            <person name="Niang G."/>
            <person name="Scheremetjew M."/>
            <person name="Finn R."/>
            <person name="Kale V."/>
            <person name="Holt S."/>
            <person name="Cochrane G."/>
            <person name="Meng A."/>
            <person name="Brown T."/>
            <person name="Cohen L."/>
        </authorList>
    </citation>
    <scope>NUCLEOTIDE SEQUENCE</scope>
    <source>
        <strain evidence="10">CCMP3105</strain>
    </source>
</reference>
<feature type="region of interest" description="Disordered" evidence="8">
    <location>
        <begin position="1075"/>
        <end position="1155"/>
    </location>
</feature>
<keyword evidence="2" id="KW-0963">Cytoplasm</keyword>
<feature type="coiled-coil region" evidence="7">
    <location>
        <begin position="1491"/>
        <end position="1518"/>
    </location>
</feature>
<proteinExistence type="inferred from homology"/>
<organism evidence="10">
    <name type="scientific">Alexandrium monilatum</name>
    <dbReference type="NCBI Taxonomy" id="311494"/>
    <lineage>
        <taxon>Eukaryota</taxon>
        <taxon>Sar</taxon>
        <taxon>Alveolata</taxon>
        <taxon>Dinophyceae</taxon>
        <taxon>Gonyaulacales</taxon>
        <taxon>Pyrocystaceae</taxon>
        <taxon>Alexandrium</taxon>
    </lineage>
</organism>
<feature type="region of interest" description="Disordered" evidence="8">
    <location>
        <begin position="898"/>
        <end position="928"/>
    </location>
</feature>
<evidence type="ECO:0000256" key="1">
    <source>
        <dbReference type="ARBA" id="ARBA00004496"/>
    </source>
</evidence>
<dbReference type="PANTHER" id="PTHR47969:SF15">
    <property type="entry name" value="CHROMOSOME-ASSOCIATED KINESIN KIF4A-RELATED"/>
    <property type="match status" value="1"/>
</dbReference>
<dbReference type="PANTHER" id="PTHR47969">
    <property type="entry name" value="CHROMOSOME-ASSOCIATED KINESIN KIF4A-RELATED"/>
    <property type="match status" value="1"/>
</dbReference>
<keyword evidence="5 7" id="KW-0175">Coiled coil</keyword>
<feature type="region of interest" description="Disordered" evidence="8">
    <location>
        <begin position="1627"/>
        <end position="1646"/>
    </location>
</feature>
<feature type="coiled-coil region" evidence="7">
    <location>
        <begin position="959"/>
        <end position="993"/>
    </location>
</feature>
<dbReference type="SMART" id="SM00129">
    <property type="entry name" value="KISc"/>
    <property type="match status" value="1"/>
</dbReference>
<feature type="binding site" evidence="6">
    <location>
        <begin position="111"/>
        <end position="118"/>
    </location>
    <ligand>
        <name>ATP</name>
        <dbReference type="ChEBI" id="CHEBI:30616"/>
    </ligand>
</feature>
<sequence length="1654" mass="182716">MVELLERPPPAAFGPGQPIIAWSAPAADAGEYNVRVAVRCRPLLPKETSECCRECVGVCYEDSSVLIGKTCFAFDHVFGTEASQERVHEDTARPLLECLGSGLNATLLAYGQTSSGKTYTLGSCNSTAVPEEQQGIIPRFVNALFRDVVYPRLAEAEITLRVSFVELHNEDINDLLEPNFVDKSRSISIRDDPQQGVVVSGVKQLDVKRPSELLRCLEKGAVFRTTASTNMNEQSSRSHAIFTVTMEQRSRTSGETLIAKVRFADLAGSERAKKTGTVGERFREGVNINQGLLALGNVISALGDPKLNRSHVPYRDSKLTRLLQDSLGGNSRTMMIACVSPADVHFSETLNTLKYANRAKNIKNKVTVNLSVKTSDVAKLREQIQEMHLELSRARQLQTMGLGGEAGVEGLTVQDLLALHRSHDVQQQEIARLQGELKAAKQGQREAAEEALQYRAKYERCTAARAAAGEEPEGAAAEQGDPGEEALLRYMREAKELQEQNSILEQRLKRALACGGADAAEEELEEADEPGSEPPTGLDLVEGSFGDFNVSFVDTFGCPPGMDDSFLPKALAGNEEALAHVAEDQREEEQFRSAQSEMQTTVRELDDVIKEKEALMEQLTKQSKVFRSMQARYEIRLRELRTAVGTATEEKEKMLKEMQQLAATKQRSPQDESEVAKRKAHLQGRLHEVNRQLVDLQRRQGEAQRLLRLKEQQAAQIRRMQEEIDRLRGQKLVVLSRMKCEEQHHRLWRRRCDARLRELLRKGAELQRQNRQQGKLLGKKTKEAEKSARKVEELKREQQQILEASRRHSLVQRSSARARRLREINERLQRELEERERKVQQLEAILVRRAHLREEPEAEASGELHEVEDNIETLDAQIYFASECIAQSQTDILRLTAAPSRPDEGGERAEADGGEATQHAEAPQEDGKCVTGLSGAEVVAELSSLEDAKATCLACFRALDEAQGEGAELRTRVSGLEAELAQKSLQVDELHARQRLAEAQWAEQASELQRLHLNKEVYLLSQVDRNLTEEHGLALAVPPPEEAPEPASDSLVRLLQCRTEQIELLQQQTEQLQQSLAEAERARDEAELASAAARRDAEHTLRAATTGAEAKVPSSEGPQEVASATLQRPAPDCSQCEAEAPAQTSGGDGGPPQLEASAGLAELESTLASEDAGFQVLEGIAQRTSEMLCSLWRDLGVDESTQRQRLGALAEATVQLCSGELRANEGRLAHLRQEHEGIQQMALANNLALPPELCAGGAAVATPLHERHKALERAAAGHLESCVARLRRDLTALFGLPANAGELPPERLAALVSGGARCLPGRESSAAASLQPRDLDVLGLGGPGAGDWLQQPALETFYHLEERQAEATALLEELRAQLGRVDEELMRHYEALATPEQQRCSFFERRGEGLPALAASQQELQQLQHSSRMNIAQGRLQLVEQWMELGTPAPAQDRVLQALRESSSRGQLEELRVLNTEMQRLGEKIRHRQTILEHMKSLSGLEDQIQEFERKASNSARLRGNSVKLLHEEKQRLHFRRRKDKFIEDLIVDVARWETMHSERFMHNGAALRDTLQQDLDDLREMGGLTLATDLGAVRKCSSGGVRGSCDGGSTPTSGVVASPAVQAVPSTAAGAAGPPNSARRATAEPRRRVAFGM</sequence>
<gene>
    <name evidence="10" type="ORF">AMON00008_LOCUS48185</name>
</gene>
<dbReference type="GO" id="GO:0003777">
    <property type="term" value="F:microtubule motor activity"/>
    <property type="evidence" value="ECO:0007669"/>
    <property type="project" value="InterPro"/>
</dbReference>
<dbReference type="EMBL" id="HBNR01068120">
    <property type="protein sequence ID" value="CAE4641292.1"/>
    <property type="molecule type" value="Transcribed_RNA"/>
</dbReference>
<evidence type="ECO:0000313" key="10">
    <source>
        <dbReference type="EMBL" id="CAE4641292.1"/>
    </source>
</evidence>
<feature type="coiled-coil region" evidence="7">
    <location>
        <begin position="487"/>
        <end position="514"/>
    </location>
</feature>
<evidence type="ECO:0000256" key="2">
    <source>
        <dbReference type="ARBA" id="ARBA00022490"/>
    </source>
</evidence>
<keyword evidence="3 6" id="KW-0547">Nucleotide-binding</keyword>
<name>A0A7S4SDZ2_9DINO</name>
<evidence type="ECO:0000256" key="4">
    <source>
        <dbReference type="ARBA" id="ARBA00022840"/>
    </source>
</evidence>